<dbReference type="EMBL" id="WOCE01000021">
    <property type="protein sequence ID" value="KAE9589895.1"/>
    <property type="molecule type" value="Genomic_DNA"/>
</dbReference>
<sequence>MSEKLVRVHHHPSSYSSIPFSSPSSPSSFFLTFSSSSSSSSSSSISIRFRTPLSSLTPLHQLHNSPLSINLIPISTDSHFDQLLSHTQHPHFIILWMANWCRNCIYLKPKLEKLAAEYYPRLQFYSVDVNAVSHKLVARAGVTKMPTIQLWKDGKKKAEVIGGRKAHWIISEVKEMIENECTM</sequence>
<evidence type="ECO:0000256" key="3">
    <source>
        <dbReference type="ARBA" id="ARBA00023284"/>
    </source>
</evidence>
<name>A0A6A4NGG9_LUPAL</name>
<dbReference type="AlphaFoldDB" id="A0A6A4NGG9"/>
<evidence type="ECO:0000256" key="1">
    <source>
        <dbReference type="ARBA" id="ARBA00022982"/>
    </source>
</evidence>
<dbReference type="PANTHER" id="PTHR47192">
    <property type="entry name" value="THIOREDOXIN-LIKE 3-2, CHLOROPLASTIC"/>
    <property type="match status" value="1"/>
</dbReference>
<organism evidence="4 5">
    <name type="scientific">Lupinus albus</name>
    <name type="common">White lupine</name>
    <name type="synonym">Lupinus termis</name>
    <dbReference type="NCBI Taxonomy" id="3870"/>
    <lineage>
        <taxon>Eukaryota</taxon>
        <taxon>Viridiplantae</taxon>
        <taxon>Streptophyta</taxon>
        <taxon>Embryophyta</taxon>
        <taxon>Tracheophyta</taxon>
        <taxon>Spermatophyta</taxon>
        <taxon>Magnoliopsida</taxon>
        <taxon>eudicotyledons</taxon>
        <taxon>Gunneridae</taxon>
        <taxon>Pentapetalae</taxon>
        <taxon>rosids</taxon>
        <taxon>fabids</taxon>
        <taxon>Fabales</taxon>
        <taxon>Fabaceae</taxon>
        <taxon>Papilionoideae</taxon>
        <taxon>50 kb inversion clade</taxon>
        <taxon>genistoids sensu lato</taxon>
        <taxon>core genistoids</taxon>
        <taxon>Genisteae</taxon>
        <taxon>Lupinus</taxon>
    </lineage>
</organism>
<keyword evidence="1" id="KW-0813">Transport</keyword>
<accession>A0A6A4NGG9</accession>
<dbReference type="FunFam" id="3.40.30.10:FF:000245">
    <property type="entry name" value="Thioredoxin"/>
    <property type="match status" value="1"/>
</dbReference>
<comment type="caution">
    <text evidence="4">The sequence shown here is derived from an EMBL/GenBank/DDBJ whole genome shotgun (WGS) entry which is preliminary data.</text>
</comment>
<dbReference type="PANTHER" id="PTHR47192:SF4">
    <property type="entry name" value="THIOREDOXIN-LIKE 3-2, CHLOROPLASTIC"/>
    <property type="match status" value="1"/>
</dbReference>
<dbReference type="Pfam" id="PF00085">
    <property type="entry name" value="Thioredoxin"/>
    <property type="match status" value="1"/>
</dbReference>
<keyword evidence="1" id="KW-0249">Electron transport</keyword>
<evidence type="ECO:0000313" key="4">
    <source>
        <dbReference type="EMBL" id="KAE9589895.1"/>
    </source>
</evidence>
<evidence type="ECO:0000256" key="2">
    <source>
        <dbReference type="ARBA" id="ARBA00023157"/>
    </source>
</evidence>
<dbReference type="GO" id="GO:0009570">
    <property type="term" value="C:chloroplast stroma"/>
    <property type="evidence" value="ECO:0007669"/>
    <property type="project" value="InterPro"/>
</dbReference>
<keyword evidence="3" id="KW-0676">Redox-active center</keyword>
<dbReference type="OrthoDB" id="1392279at2759"/>
<dbReference type="Gene3D" id="3.40.30.10">
    <property type="entry name" value="Glutaredoxin"/>
    <property type="match status" value="1"/>
</dbReference>
<dbReference type="PROSITE" id="PS51352">
    <property type="entry name" value="THIOREDOXIN_2"/>
    <property type="match status" value="1"/>
</dbReference>
<evidence type="ECO:0000313" key="5">
    <source>
        <dbReference type="Proteomes" id="UP000447434"/>
    </source>
</evidence>
<dbReference type="Proteomes" id="UP000447434">
    <property type="component" value="Chromosome 21"/>
</dbReference>
<keyword evidence="5" id="KW-1185">Reference proteome</keyword>
<dbReference type="SUPFAM" id="SSF52833">
    <property type="entry name" value="Thioredoxin-like"/>
    <property type="match status" value="1"/>
</dbReference>
<dbReference type="InterPro" id="IPR044253">
    <property type="entry name" value="WCRKC1/2"/>
</dbReference>
<proteinExistence type="predicted"/>
<gene>
    <name evidence="4" type="ORF">Lalb_Chr21g0313761</name>
</gene>
<keyword evidence="2" id="KW-1015">Disulfide bond</keyword>
<dbReference type="CDD" id="cd02947">
    <property type="entry name" value="TRX_family"/>
    <property type="match status" value="1"/>
</dbReference>
<protein>
    <submittedName>
        <fullName evidence="4">Uncharacterized protein</fullName>
    </submittedName>
</protein>
<dbReference type="InterPro" id="IPR013766">
    <property type="entry name" value="Thioredoxin_domain"/>
</dbReference>
<dbReference type="InterPro" id="IPR036249">
    <property type="entry name" value="Thioredoxin-like_sf"/>
</dbReference>
<reference evidence="5" key="1">
    <citation type="journal article" date="2020" name="Nat. Commun.">
        <title>Genome sequence of the cluster root forming white lupin.</title>
        <authorList>
            <person name="Hufnagel B."/>
            <person name="Marques A."/>
            <person name="Soriano A."/>
            <person name="Marques L."/>
            <person name="Divol F."/>
            <person name="Doumas P."/>
            <person name="Sallet E."/>
            <person name="Mancinotti D."/>
            <person name="Carrere S."/>
            <person name="Marande W."/>
            <person name="Arribat S."/>
            <person name="Keller J."/>
            <person name="Huneau C."/>
            <person name="Blein T."/>
            <person name="Aime D."/>
            <person name="Laguerre M."/>
            <person name="Taylor J."/>
            <person name="Schubert V."/>
            <person name="Nelson M."/>
            <person name="Geu-Flores F."/>
            <person name="Crespi M."/>
            <person name="Gallardo-Guerrero K."/>
            <person name="Delaux P.-M."/>
            <person name="Salse J."/>
            <person name="Berges H."/>
            <person name="Guyot R."/>
            <person name="Gouzy J."/>
            <person name="Peret B."/>
        </authorList>
    </citation>
    <scope>NUCLEOTIDE SEQUENCE [LARGE SCALE GENOMIC DNA]</scope>
    <source>
        <strain evidence="5">cv. Amiga</strain>
    </source>
</reference>